<dbReference type="InterPro" id="IPR022775">
    <property type="entry name" value="AP_mu_sigma_su"/>
</dbReference>
<dbReference type="EMBL" id="CM007901">
    <property type="protein sequence ID" value="OTG05684.1"/>
    <property type="molecule type" value="Genomic_DNA"/>
</dbReference>
<dbReference type="AlphaFoldDB" id="A0A251T452"/>
<dbReference type="InterPro" id="IPR011012">
    <property type="entry name" value="Longin-like_dom_sf"/>
</dbReference>
<organism evidence="2 3">
    <name type="scientific">Helianthus annuus</name>
    <name type="common">Common sunflower</name>
    <dbReference type="NCBI Taxonomy" id="4232"/>
    <lineage>
        <taxon>Eukaryota</taxon>
        <taxon>Viridiplantae</taxon>
        <taxon>Streptophyta</taxon>
        <taxon>Embryophyta</taxon>
        <taxon>Tracheophyta</taxon>
        <taxon>Spermatophyta</taxon>
        <taxon>Magnoliopsida</taxon>
        <taxon>eudicotyledons</taxon>
        <taxon>Gunneridae</taxon>
        <taxon>Pentapetalae</taxon>
        <taxon>asterids</taxon>
        <taxon>campanulids</taxon>
        <taxon>Asterales</taxon>
        <taxon>Asteraceae</taxon>
        <taxon>Asteroideae</taxon>
        <taxon>Heliantheae alliance</taxon>
        <taxon>Heliantheae</taxon>
        <taxon>Helianthus</taxon>
    </lineage>
</organism>
<accession>A0A251T452</accession>
<keyword evidence="3" id="KW-1185">Reference proteome</keyword>
<dbReference type="Gene3D" id="3.30.450.60">
    <property type="match status" value="1"/>
</dbReference>
<protein>
    <submittedName>
        <fullName evidence="2">Putative adaptor protein complex, sigma subunit, AP complex, mu/sigma subunit</fullName>
    </submittedName>
</protein>
<reference evidence="3" key="1">
    <citation type="journal article" date="2017" name="Nature">
        <title>The sunflower genome provides insights into oil metabolism, flowering and Asterid evolution.</title>
        <authorList>
            <person name="Badouin H."/>
            <person name="Gouzy J."/>
            <person name="Grassa C.J."/>
            <person name="Murat F."/>
            <person name="Staton S.E."/>
            <person name="Cottret L."/>
            <person name="Lelandais-Briere C."/>
            <person name="Owens G.L."/>
            <person name="Carrere S."/>
            <person name="Mayjonade B."/>
            <person name="Legrand L."/>
            <person name="Gill N."/>
            <person name="Kane N.C."/>
            <person name="Bowers J.E."/>
            <person name="Hubner S."/>
            <person name="Bellec A."/>
            <person name="Berard A."/>
            <person name="Berges H."/>
            <person name="Blanchet N."/>
            <person name="Boniface M.C."/>
            <person name="Brunel D."/>
            <person name="Catrice O."/>
            <person name="Chaidir N."/>
            <person name="Claudel C."/>
            <person name="Donnadieu C."/>
            <person name="Faraut T."/>
            <person name="Fievet G."/>
            <person name="Helmstetter N."/>
            <person name="King M."/>
            <person name="Knapp S.J."/>
            <person name="Lai Z."/>
            <person name="Le Paslier M.C."/>
            <person name="Lippi Y."/>
            <person name="Lorenzon L."/>
            <person name="Mandel J.R."/>
            <person name="Marage G."/>
            <person name="Marchand G."/>
            <person name="Marquand E."/>
            <person name="Bret-Mestries E."/>
            <person name="Morien E."/>
            <person name="Nambeesan S."/>
            <person name="Nguyen T."/>
            <person name="Pegot-Espagnet P."/>
            <person name="Pouilly N."/>
            <person name="Raftis F."/>
            <person name="Sallet E."/>
            <person name="Schiex T."/>
            <person name="Thomas J."/>
            <person name="Vandecasteele C."/>
            <person name="Vares D."/>
            <person name="Vear F."/>
            <person name="Vautrin S."/>
            <person name="Crespi M."/>
            <person name="Mangin B."/>
            <person name="Burke J.M."/>
            <person name="Salse J."/>
            <person name="Munos S."/>
            <person name="Vincourt P."/>
            <person name="Rieseberg L.H."/>
            <person name="Langlade N.B."/>
        </authorList>
    </citation>
    <scope>NUCLEOTIDE SEQUENCE [LARGE SCALE GENOMIC DNA]</scope>
    <source>
        <strain evidence="3">cv. SF193</strain>
    </source>
</reference>
<evidence type="ECO:0000313" key="3">
    <source>
        <dbReference type="Proteomes" id="UP000215914"/>
    </source>
</evidence>
<dbReference type="STRING" id="4232.A0A251T452"/>
<evidence type="ECO:0000259" key="1">
    <source>
        <dbReference type="Pfam" id="PF01217"/>
    </source>
</evidence>
<evidence type="ECO:0000313" key="2">
    <source>
        <dbReference type="EMBL" id="OTG05684.1"/>
    </source>
</evidence>
<name>A0A251T452_HELAN</name>
<dbReference type="SUPFAM" id="SSF64356">
    <property type="entry name" value="SNARE-like"/>
    <property type="match status" value="1"/>
</dbReference>
<feature type="domain" description="AP complex mu/sigma subunit" evidence="1">
    <location>
        <begin position="1"/>
        <end position="36"/>
    </location>
</feature>
<proteinExistence type="predicted"/>
<sequence>MIRAVIVTNDQGKPRLVKFYDYQPVEKQQEIIRNIYGGMILFIKSLATCMKVFKCKELGLSKNEMKKLLSHHRLQPIRFRCAFVGVLELFVGAAKSLHEAEMFSFTMITFDMFFSCING</sequence>
<dbReference type="InParanoid" id="A0A251T452"/>
<dbReference type="GO" id="GO:0016192">
    <property type="term" value="P:vesicle-mediated transport"/>
    <property type="evidence" value="ECO:0000318"/>
    <property type="project" value="GO_Central"/>
</dbReference>
<gene>
    <name evidence="2" type="ORF">HannXRQ_Chr12g0376311</name>
</gene>
<dbReference type="Proteomes" id="UP000215914">
    <property type="component" value="Chromosome 12"/>
</dbReference>
<dbReference type="Pfam" id="PF01217">
    <property type="entry name" value="Clat_adaptor_s"/>
    <property type="match status" value="1"/>
</dbReference>